<name>A0A1R1X1J8_9FUNG</name>
<protein>
    <submittedName>
        <fullName evidence="1">Uncharacterized protein</fullName>
    </submittedName>
</protein>
<organism evidence="1 2">
    <name type="scientific">Smittium culicis</name>
    <dbReference type="NCBI Taxonomy" id="133412"/>
    <lineage>
        <taxon>Eukaryota</taxon>
        <taxon>Fungi</taxon>
        <taxon>Fungi incertae sedis</taxon>
        <taxon>Zoopagomycota</taxon>
        <taxon>Kickxellomycotina</taxon>
        <taxon>Harpellomycetes</taxon>
        <taxon>Harpellales</taxon>
        <taxon>Legeriomycetaceae</taxon>
        <taxon>Smittium</taxon>
    </lineage>
</organism>
<proteinExistence type="predicted"/>
<reference evidence="1 2" key="1">
    <citation type="submission" date="2017-01" db="EMBL/GenBank/DDBJ databases">
        <authorList>
            <person name="Mah S.A."/>
            <person name="Swanson W.J."/>
            <person name="Moy G.W."/>
            <person name="Vacquier V.D."/>
        </authorList>
    </citation>
    <scope>NUCLEOTIDE SEQUENCE [LARGE SCALE GENOMIC DNA]</scope>
    <source>
        <strain evidence="1 2">GSMNP</strain>
    </source>
</reference>
<gene>
    <name evidence="1" type="ORF">AYI70_g11509</name>
</gene>
<dbReference type="Proteomes" id="UP000187283">
    <property type="component" value="Unassembled WGS sequence"/>
</dbReference>
<evidence type="ECO:0000313" key="2">
    <source>
        <dbReference type="Proteomes" id="UP000187283"/>
    </source>
</evidence>
<accession>A0A1R1X1J8</accession>
<dbReference type="AlphaFoldDB" id="A0A1R1X1J8"/>
<dbReference type="OrthoDB" id="2897838at2759"/>
<comment type="caution">
    <text evidence="1">The sequence shown here is derived from an EMBL/GenBank/DDBJ whole genome shotgun (WGS) entry which is preliminary data.</text>
</comment>
<dbReference type="EMBL" id="LSSN01005776">
    <property type="protein sequence ID" value="OMJ08505.1"/>
    <property type="molecule type" value="Genomic_DNA"/>
</dbReference>
<keyword evidence="2" id="KW-1185">Reference proteome</keyword>
<sequence length="77" mass="9090">MWRHCTRNDAPSWDTMQTESLTPEVLFQRIQKYFGPHDIDIFASKTNHKLNTFMCWKYCPQASSTNSFNHSQTECSN</sequence>
<evidence type="ECO:0000313" key="1">
    <source>
        <dbReference type="EMBL" id="OMJ08505.1"/>
    </source>
</evidence>